<organism evidence="9 10">
    <name type="scientific">Apolygus lucorum</name>
    <name type="common">Small green plant bug</name>
    <name type="synonym">Lygocoris lucorum</name>
    <dbReference type="NCBI Taxonomy" id="248454"/>
    <lineage>
        <taxon>Eukaryota</taxon>
        <taxon>Metazoa</taxon>
        <taxon>Ecdysozoa</taxon>
        <taxon>Arthropoda</taxon>
        <taxon>Hexapoda</taxon>
        <taxon>Insecta</taxon>
        <taxon>Pterygota</taxon>
        <taxon>Neoptera</taxon>
        <taxon>Paraneoptera</taxon>
        <taxon>Hemiptera</taxon>
        <taxon>Heteroptera</taxon>
        <taxon>Panheteroptera</taxon>
        <taxon>Cimicomorpha</taxon>
        <taxon>Miridae</taxon>
        <taxon>Mirini</taxon>
        <taxon>Apolygus</taxon>
    </lineage>
</organism>
<evidence type="ECO:0000256" key="8">
    <source>
        <dbReference type="PROSITE-ProRule" id="PRU00221"/>
    </source>
</evidence>
<dbReference type="Gene3D" id="2.130.10.10">
    <property type="entry name" value="YVTN repeat-like/Quinoprotein amine dehydrogenase"/>
    <property type="match status" value="3"/>
</dbReference>
<sequence>MEAPTFRTSNVSTILDGQDLGEGNLTINEQELSWTSAEIVFKVEYSRIRKYGVFPTTPVVDWQKGLSLICNIEEKDLREIFFLLEDSLTSVLLILFEVVDLDPTISLSTASHPGTQNSSSALIHSSNLKTHVTCLKFIDQFLFSGIGDTLHVFSKGTSDWVSLLSFKACEGKSICFLWYKIAPSKSRIRLLYTLAVQDWVLDCIWLNGEASIAVLTANNSVISYDLLLNAYTLSSTSYCSERCILYSGKLLGNTWDDITVLAGTVFSTIMIWTNDWDSTSVNVIHELEGHKGVIFSITFCELTRRICSTSDDRTVRVWDVESDGPNMLDWKNCSISLKFSLYGHSARVWRNNFLFNGKIVSVGEDSKICLWNNDGILDNQWSGHQNGEIWSLAVSETHELIATGGSDGGISLWPIARAPVPHILKFDSSKAESIPRCVGLTENGSPFMVNSQGAILLHTMGSWQLVMTDSRFSSYCIHSISPNRTFVAFGSICGCILICRTASNSISKLQDMKVCNGRIFSMVWLSDETLVICEADGIFSMWNLSVDSCSLEKSQTFILPFSKERWITSCTANEQYIVCGDRIGSLFLYSKYGGGNPIFCSKRIHGHNGVTDVKLIDGKVYSTGRDGKYREFVIENEELVLVRCLKLKLDWAAAIIETKLLHRLLICFHDVFFVIWSIQERRPILKIDCGGGHRSWDCFINTNDNTISMTYIKGKSIFYCCVPAKNVISHTVVHGSHPKAINAAALVPLAQPHQNQLVILGGEDTTLRLVSVGNNSETQISVLQSHLSSIRAVVCFRSNFQDTVYVASGGGRGQLVLWKFFQSEKNSLLEIIELRSHCVIAPPDKNQEVTHDSAEMRIMDLELYQNSSEILTIAAACSDGMLRLFNYEISTNIINHLEDVDRRHCLLKLIRVEWDTPFLVSACTSGLLVLHCTSSNSTTNQSEKSYSVSNSGINSCDYKLTRDHFVVSCAGDDALVNIIVFALNNEKLDMKYHWKNETAHTCQISGVKMAENWLFTAGLDRSLTIFSWTWADNELKASVLSRYNLCIPDVHGTLVWRRDCDENISVYVHGLGTQLLTFSCDV</sequence>
<dbReference type="GO" id="GO:0030488">
    <property type="term" value="P:tRNA methylation"/>
    <property type="evidence" value="ECO:0007669"/>
    <property type="project" value="TreeGrafter"/>
</dbReference>
<evidence type="ECO:0000256" key="4">
    <source>
        <dbReference type="ARBA" id="ARBA00022694"/>
    </source>
</evidence>
<evidence type="ECO:0000256" key="3">
    <source>
        <dbReference type="ARBA" id="ARBA00022574"/>
    </source>
</evidence>
<accession>A0A8S9Y1V1</accession>
<comment type="caution">
    <text evidence="9">The sequence shown here is derived from an EMBL/GenBank/DDBJ whole genome shotgun (WGS) entry which is preliminary data.</text>
</comment>
<dbReference type="PROSITE" id="PS00678">
    <property type="entry name" value="WD_REPEATS_1"/>
    <property type="match status" value="1"/>
</dbReference>
<keyword evidence="4" id="KW-0819">tRNA processing</keyword>
<gene>
    <name evidence="9" type="ORF">GE061_010004</name>
</gene>
<evidence type="ECO:0000313" key="10">
    <source>
        <dbReference type="Proteomes" id="UP000466442"/>
    </source>
</evidence>
<dbReference type="PROSITE" id="PS50294">
    <property type="entry name" value="WD_REPEATS_REGION"/>
    <property type="match status" value="1"/>
</dbReference>
<dbReference type="Pfam" id="PF00400">
    <property type="entry name" value="WD40"/>
    <property type="match status" value="3"/>
</dbReference>
<comment type="subcellular location">
    <subcellularLocation>
        <location evidence="1">Cytoplasm</location>
    </subcellularLocation>
</comment>
<proteinExistence type="inferred from homology"/>
<dbReference type="PANTHER" id="PTHR14344:SF3">
    <property type="entry name" value="WD REPEAT-CONTAINING PROTEIN 6"/>
    <property type="match status" value="1"/>
</dbReference>
<dbReference type="SMART" id="SM00320">
    <property type="entry name" value="WD40"/>
    <property type="match status" value="12"/>
</dbReference>
<dbReference type="PANTHER" id="PTHR14344">
    <property type="entry name" value="WD REPEAT PROTEIN"/>
    <property type="match status" value="1"/>
</dbReference>
<dbReference type="AlphaFoldDB" id="A0A8S9Y1V1"/>
<dbReference type="Proteomes" id="UP000466442">
    <property type="component" value="Unassembled WGS sequence"/>
</dbReference>
<evidence type="ECO:0000256" key="5">
    <source>
        <dbReference type="ARBA" id="ARBA00022737"/>
    </source>
</evidence>
<keyword evidence="2" id="KW-0963">Cytoplasm</keyword>
<dbReference type="InterPro" id="IPR015943">
    <property type="entry name" value="WD40/YVTN_repeat-like_dom_sf"/>
</dbReference>
<evidence type="ECO:0000256" key="6">
    <source>
        <dbReference type="ARBA" id="ARBA00038255"/>
    </source>
</evidence>
<keyword evidence="5" id="KW-0677">Repeat</keyword>
<evidence type="ECO:0000256" key="2">
    <source>
        <dbReference type="ARBA" id="ARBA00022490"/>
    </source>
</evidence>
<feature type="repeat" description="WD" evidence="8">
    <location>
        <begin position="287"/>
        <end position="322"/>
    </location>
</feature>
<keyword evidence="3 8" id="KW-0853">WD repeat</keyword>
<dbReference type="GO" id="GO:0005737">
    <property type="term" value="C:cytoplasm"/>
    <property type="evidence" value="ECO:0007669"/>
    <property type="project" value="UniProtKB-SubCell"/>
</dbReference>
<evidence type="ECO:0000313" key="9">
    <source>
        <dbReference type="EMBL" id="KAF6215252.1"/>
    </source>
</evidence>
<dbReference type="InterPro" id="IPR051973">
    <property type="entry name" value="tRNA_Anticodon_Mtase-Reg"/>
</dbReference>
<dbReference type="EMBL" id="WIXP02000002">
    <property type="protein sequence ID" value="KAF6215252.1"/>
    <property type="molecule type" value="Genomic_DNA"/>
</dbReference>
<evidence type="ECO:0000256" key="1">
    <source>
        <dbReference type="ARBA" id="ARBA00004496"/>
    </source>
</evidence>
<dbReference type="OrthoDB" id="5594999at2759"/>
<evidence type="ECO:0000256" key="7">
    <source>
        <dbReference type="ARBA" id="ARBA00040154"/>
    </source>
</evidence>
<reference evidence="9" key="1">
    <citation type="journal article" date="2021" name="Mol. Ecol. Resour.">
        <title>Apolygus lucorum genome provides insights into omnivorousness and mesophyll feeding.</title>
        <authorList>
            <person name="Liu Y."/>
            <person name="Liu H."/>
            <person name="Wang H."/>
            <person name="Huang T."/>
            <person name="Liu B."/>
            <person name="Yang B."/>
            <person name="Yin L."/>
            <person name="Li B."/>
            <person name="Zhang Y."/>
            <person name="Zhang S."/>
            <person name="Jiang F."/>
            <person name="Zhang X."/>
            <person name="Ren Y."/>
            <person name="Wang B."/>
            <person name="Wang S."/>
            <person name="Lu Y."/>
            <person name="Wu K."/>
            <person name="Fan W."/>
            <person name="Wang G."/>
        </authorList>
    </citation>
    <scope>NUCLEOTIDE SEQUENCE</scope>
    <source>
        <strain evidence="9">12Hb</strain>
    </source>
</reference>
<dbReference type="SUPFAM" id="SSF50978">
    <property type="entry name" value="WD40 repeat-like"/>
    <property type="match status" value="4"/>
</dbReference>
<dbReference type="InterPro" id="IPR019775">
    <property type="entry name" value="WD40_repeat_CS"/>
</dbReference>
<feature type="repeat" description="WD" evidence="8">
    <location>
        <begin position="382"/>
        <end position="413"/>
    </location>
</feature>
<keyword evidence="10" id="KW-1185">Reference proteome</keyword>
<dbReference type="InterPro" id="IPR001680">
    <property type="entry name" value="WD40_rpt"/>
</dbReference>
<dbReference type="PROSITE" id="PS50082">
    <property type="entry name" value="WD_REPEATS_2"/>
    <property type="match status" value="2"/>
</dbReference>
<name>A0A8S9Y1V1_APOLU</name>
<comment type="similarity">
    <text evidence="6">Belongs to the WD repeat WDR6 family.</text>
</comment>
<dbReference type="InterPro" id="IPR036322">
    <property type="entry name" value="WD40_repeat_dom_sf"/>
</dbReference>
<protein>
    <recommendedName>
        <fullName evidence="7">tRNA (34-2'-O)-methyltransferase regulator WDR6</fullName>
    </recommendedName>
</protein>